<dbReference type="SUPFAM" id="SSF53649">
    <property type="entry name" value="Alkaline phosphatase-like"/>
    <property type="match status" value="1"/>
</dbReference>
<gene>
    <name evidence="1" type="ORF">FNM00_06265</name>
</gene>
<name>A0A554SG25_9ACTN</name>
<dbReference type="GO" id="GO:0016787">
    <property type="term" value="F:hydrolase activity"/>
    <property type="evidence" value="ECO:0007669"/>
    <property type="project" value="UniProtKB-ARBA"/>
</dbReference>
<dbReference type="PANTHER" id="PTHR10151">
    <property type="entry name" value="ECTONUCLEOTIDE PYROPHOSPHATASE/PHOSPHODIESTERASE"/>
    <property type="match status" value="1"/>
</dbReference>
<dbReference type="PANTHER" id="PTHR10151:SF120">
    <property type="entry name" value="BIS(5'-ADENOSYL)-TRIPHOSPHATASE"/>
    <property type="match status" value="1"/>
</dbReference>
<dbReference type="AlphaFoldDB" id="A0A554SG25"/>
<dbReference type="Proteomes" id="UP000316988">
    <property type="component" value="Unassembled WGS sequence"/>
</dbReference>
<sequence>MSAGIHDLLGSVGTALGAEGFPSTIGLPAARGYVVLVVDGMGDILLRDHADLVPWLSGLASVEGVESAIPSTTSVSLTSLGTGLRPGVHGMAGYSCRVPGTRQVLNTLSWNADVNPREWQPHRAMPARLRDDGIAVSVVNESRFADSGLTLCSQRDVPFIGVDRPWERLEAVVEASQGPQRTFVYAYEGRLDHTGHGKGVDSPEWREILTTIDREIAELRAELPDDVVLVVTADHGMIDLPAENRFDVEEHPELFDAVQLFAGEARFRHLYTSTGAESEVAARWADRLGDRAVVLEREAAAERWFGPLDPAVRGRFGDVVVASLGDFAVFSSRHFKVELSLRGFHGSITPAETRIPVLVAD</sequence>
<dbReference type="EMBL" id="VLNT01000003">
    <property type="protein sequence ID" value="TSD65299.1"/>
    <property type="molecule type" value="Genomic_DNA"/>
</dbReference>
<dbReference type="OrthoDB" id="9779267at2"/>
<comment type="caution">
    <text evidence="1">The sequence shown here is derived from an EMBL/GenBank/DDBJ whole genome shotgun (WGS) entry which is preliminary data.</text>
</comment>
<dbReference type="InterPro" id="IPR017850">
    <property type="entry name" value="Alkaline_phosphatase_core_sf"/>
</dbReference>
<evidence type="ECO:0000313" key="1">
    <source>
        <dbReference type="EMBL" id="TSD65299.1"/>
    </source>
</evidence>
<dbReference type="RefSeq" id="WP_143912496.1">
    <property type="nucleotide sequence ID" value="NZ_VLNT01000003.1"/>
</dbReference>
<proteinExistence type="predicted"/>
<keyword evidence="2" id="KW-1185">Reference proteome</keyword>
<evidence type="ECO:0000313" key="2">
    <source>
        <dbReference type="Proteomes" id="UP000316988"/>
    </source>
</evidence>
<dbReference type="Gene3D" id="3.40.720.10">
    <property type="entry name" value="Alkaline Phosphatase, subunit A"/>
    <property type="match status" value="1"/>
</dbReference>
<reference evidence="1 2" key="1">
    <citation type="submission" date="2019-07" db="EMBL/GenBank/DDBJ databases">
        <authorList>
            <person name="Zhao L.H."/>
        </authorList>
    </citation>
    <scope>NUCLEOTIDE SEQUENCE [LARGE SCALE GENOMIC DNA]</scope>
    <source>
        <strain evidence="1 2">Co35</strain>
    </source>
</reference>
<accession>A0A554SG25</accession>
<protein>
    <submittedName>
        <fullName evidence="1">Alkaline phosphatase family protein</fullName>
    </submittedName>
</protein>
<dbReference type="Pfam" id="PF01663">
    <property type="entry name" value="Phosphodiest"/>
    <property type="match status" value="1"/>
</dbReference>
<organism evidence="1 2">
    <name type="scientific">Aeromicrobium piscarium</name>
    <dbReference type="NCBI Taxonomy" id="2590901"/>
    <lineage>
        <taxon>Bacteria</taxon>
        <taxon>Bacillati</taxon>
        <taxon>Actinomycetota</taxon>
        <taxon>Actinomycetes</taxon>
        <taxon>Propionibacteriales</taxon>
        <taxon>Nocardioidaceae</taxon>
        <taxon>Aeromicrobium</taxon>
    </lineage>
</organism>
<dbReference type="InterPro" id="IPR002591">
    <property type="entry name" value="Phosphodiest/P_Trfase"/>
</dbReference>